<dbReference type="PANTHER" id="PTHR43433">
    <property type="entry name" value="HYDROLASE, ALPHA/BETA FOLD FAMILY PROTEIN"/>
    <property type="match status" value="1"/>
</dbReference>
<dbReference type="InterPro" id="IPR050471">
    <property type="entry name" value="AB_hydrolase"/>
</dbReference>
<gene>
    <name evidence="2" type="ORF">PRZ48_001539</name>
</gene>
<reference evidence="2 3" key="1">
    <citation type="journal article" date="2023" name="G3 (Bethesda)">
        <title>A chromosome-level genome assembly of Zasmidium syzygii isolated from banana leaves.</title>
        <authorList>
            <person name="van Westerhoven A.C."/>
            <person name="Mehrabi R."/>
            <person name="Talebi R."/>
            <person name="Steentjes M.B.F."/>
            <person name="Corcolon B."/>
            <person name="Chong P.A."/>
            <person name="Kema G.H.J."/>
            <person name="Seidl M.F."/>
        </authorList>
    </citation>
    <scope>NUCLEOTIDE SEQUENCE [LARGE SCALE GENOMIC DNA]</scope>
    <source>
        <strain evidence="2 3">P124</strain>
    </source>
</reference>
<dbReference type="Gene3D" id="3.40.50.1820">
    <property type="entry name" value="alpha/beta hydrolase"/>
    <property type="match status" value="1"/>
</dbReference>
<dbReference type="InterPro" id="IPR000073">
    <property type="entry name" value="AB_hydrolase_1"/>
</dbReference>
<organism evidence="2 3">
    <name type="scientific">Zasmidium cellare</name>
    <name type="common">Wine cellar mold</name>
    <name type="synonym">Racodium cellare</name>
    <dbReference type="NCBI Taxonomy" id="395010"/>
    <lineage>
        <taxon>Eukaryota</taxon>
        <taxon>Fungi</taxon>
        <taxon>Dikarya</taxon>
        <taxon>Ascomycota</taxon>
        <taxon>Pezizomycotina</taxon>
        <taxon>Dothideomycetes</taxon>
        <taxon>Dothideomycetidae</taxon>
        <taxon>Mycosphaerellales</taxon>
        <taxon>Mycosphaerellaceae</taxon>
        <taxon>Zasmidium</taxon>
    </lineage>
</organism>
<dbReference type="Proteomes" id="UP001305779">
    <property type="component" value="Unassembled WGS sequence"/>
</dbReference>
<dbReference type="InterPro" id="IPR029058">
    <property type="entry name" value="AB_hydrolase_fold"/>
</dbReference>
<dbReference type="EMBL" id="JAXOVC010000001">
    <property type="protein sequence ID" value="KAK4507804.1"/>
    <property type="molecule type" value="Genomic_DNA"/>
</dbReference>
<evidence type="ECO:0000313" key="3">
    <source>
        <dbReference type="Proteomes" id="UP001305779"/>
    </source>
</evidence>
<dbReference type="PRINTS" id="PR00111">
    <property type="entry name" value="ABHYDROLASE"/>
</dbReference>
<keyword evidence="3" id="KW-1185">Reference proteome</keyword>
<comment type="caution">
    <text evidence="2">The sequence shown here is derived from an EMBL/GenBank/DDBJ whole genome shotgun (WGS) entry which is preliminary data.</text>
</comment>
<protein>
    <recommendedName>
        <fullName evidence="1">AB hydrolase-1 domain-containing protein</fullName>
    </recommendedName>
</protein>
<feature type="domain" description="AB hydrolase-1" evidence="1">
    <location>
        <begin position="27"/>
        <end position="116"/>
    </location>
</feature>
<evidence type="ECO:0000259" key="1">
    <source>
        <dbReference type="Pfam" id="PF00561"/>
    </source>
</evidence>
<dbReference type="SUPFAM" id="SSF53474">
    <property type="entry name" value="alpha/beta-Hydrolases"/>
    <property type="match status" value="1"/>
</dbReference>
<dbReference type="PANTHER" id="PTHR43433:SF5">
    <property type="entry name" value="AB HYDROLASE-1 DOMAIN-CONTAINING PROTEIN"/>
    <property type="match status" value="1"/>
</dbReference>
<dbReference type="Pfam" id="PF00561">
    <property type="entry name" value="Abhydrolase_1"/>
    <property type="match status" value="1"/>
</dbReference>
<accession>A0ABR0F1I0</accession>
<name>A0ABR0F1I0_ZASCE</name>
<proteinExistence type="predicted"/>
<evidence type="ECO:0000313" key="2">
    <source>
        <dbReference type="EMBL" id="KAK4507804.1"/>
    </source>
</evidence>
<sequence length="280" mass="30814">MPLANVNGITINYLFHDPPGFKDDTSLVVLVNGLADDHTTWSAQTSAFLSAGYRILTYDHRGIGQSSKPPGPYTADLLATDLHELLKSLKIDKANFVGVSMGGMVLQSYLLTYPNNSSKFGSMEKVVLACTYAAPEEFCSRLFSLWADMAVKMSVRDVMRDVLLWAFTPSFFEERGNEVGGLEGVEMGREAYLSQLDVIRGFDTRGELEKERGFGGLEGGKVMVLAGEEDILIPVRLSRELAGRVEGCVWKTVKGCHACLWEYPDSFNSAVLDFLNGDKS</sequence>